<dbReference type="RefSeq" id="WP_353574433.1">
    <property type="nucleotide sequence ID" value="NZ_JBETME010000008.1"/>
</dbReference>
<dbReference type="EC" id="1.14.13.-" evidence="4"/>
<organism evidence="4 5">
    <name type="scientific">Agrobacterium radiobacter</name>
    <dbReference type="NCBI Taxonomy" id="362"/>
    <lineage>
        <taxon>Bacteria</taxon>
        <taxon>Pseudomonadati</taxon>
        <taxon>Pseudomonadota</taxon>
        <taxon>Alphaproteobacteria</taxon>
        <taxon>Hyphomicrobiales</taxon>
        <taxon>Rhizobiaceae</taxon>
        <taxon>Rhizobium/Agrobacterium group</taxon>
        <taxon>Agrobacterium</taxon>
        <taxon>Agrobacterium tumefaciens complex</taxon>
    </lineage>
</organism>
<evidence type="ECO:0000256" key="3">
    <source>
        <dbReference type="ARBA" id="ARBA00023002"/>
    </source>
</evidence>
<dbReference type="InterPro" id="IPR020946">
    <property type="entry name" value="Flavin_mOase-like"/>
</dbReference>
<protein>
    <submittedName>
        <fullName evidence="4">NAD(P)/FAD-dependent oxidoreductase</fullName>
        <ecNumber evidence="4">1.14.13.-</ecNumber>
    </submittedName>
</protein>
<dbReference type="InterPro" id="IPR050982">
    <property type="entry name" value="Auxin_biosynth/cation_transpt"/>
</dbReference>
<dbReference type="AlphaFoldDB" id="A0ABD5LMT9"/>
<dbReference type="Pfam" id="PF00743">
    <property type="entry name" value="FMO-like"/>
    <property type="match status" value="1"/>
</dbReference>
<dbReference type="SUPFAM" id="SSF54427">
    <property type="entry name" value="NTF2-like"/>
    <property type="match status" value="1"/>
</dbReference>
<dbReference type="SUPFAM" id="SSF51905">
    <property type="entry name" value="FAD/NAD(P)-binding domain"/>
    <property type="match status" value="2"/>
</dbReference>
<dbReference type="InterPro" id="IPR036188">
    <property type="entry name" value="FAD/NAD-bd_sf"/>
</dbReference>
<proteinExistence type="predicted"/>
<accession>A0ABD5LMT9</accession>
<keyword evidence="2" id="KW-0274">FAD</keyword>
<keyword evidence="1" id="KW-0285">Flavoprotein</keyword>
<reference evidence="4 5" key="1">
    <citation type="submission" date="2024-06" db="EMBL/GenBank/DDBJ databases">
        <title>Genome sequencing of Agrobacterium spp. from tobacco in Serbia.</title>
        <authorList>
            <person name="Ilicic R.J."/>
            <person name="Studholme D.J."/>
            <person name="Jelusic A."/>
            <person name="Barac G."/>
            <person name="Bagi F."/>
            <person name="Popovic Milovanovic T."/>
        </authorList>
    </citation>
    <scope>NUCLEOTIDE SEQUENCE [LARGE SCALE GENOMIC DNA]</scope>
    <source>
        <strain evidence="4 5">DA1</strain>
    </source>
</reference>
<evidence type="ECO:0000256" key="1">
    <source>
        <dbReference type="ARBA" id="ARBA00022630"/>
    </source>
</evidence>
<comment type="caution">
    <text evidence="4">The sequence shown here is derived from an EMBL/GenBank/DDBJ whole genome shotgun (WGS) entry which is preliminary data.</text>
</comment>
<dbReference type="PRINTS" id="PR00411">
    <property type="entry name" value="PNDRDTASEI"/>
</dbReference>
<name>A0ABD5LMT9_AGRRD</name>
<dbReference type="PANTHER" id="PTHR43539:SF68">
    <property type="entry name" value="FLAVIN-BINDING MONOOXYGENASE-LIKE PROTEIN (AFU_ORTHOLOGUE AFUA_4G09220)"/>
    <property type="match status" value="1"/>
</dbReference>
<gene>
    <name evidence="4" type="ORF">ABVB70_19270</name>
</gene>
<evidence type="ECO:0000313" key="4">
    <source>
        <dbReference type="EMBL" id="MES4992478.1"/>
    </source>
</evidence>
<evidence type="ECO:0000256" key="2">
    <source>
        <dbReference type="ARBA" id="ARBA00022827"/>
    </source>
</evidence>
<dbReference type="InterPro" id="IPR032710">
    <property type="entry name" value="NTF2-like_dom_sf"/>
</dbReference>
<keyword evidence="3 4" id="KW-0560">Oxidoreductase</keyword>
<dbReference type="Gene3D" id="3.50.50.60">
    <property type="entry name" value="FAD/NAD(P)-binding domain"/>
    <property type="match status" value="1"/>
</dbReference>
<evidence type="ECO:0000313" key="5">
    <source>
        <dbReference type="Proteomes" id="UP001438189"/>
    </source>
</evidence>
<dbReference type="GO" id="GO:0016491">
    <property type="term" value="F:oxidoreductase activity"/>
    <property type="evidence" value="ECO:0007669"/>
    <property type="project" value="UniProtKB-KW"/>
</dbReference>
<sequence>MNDIQVRGQVEKWMTAFEEALSAKGTQSLKELFAEVSYFRDNGALTWDFRQFHGRDAVIEALVSVADEVRPHNFRISESWPAPHFLDVGGSTVVEAFFDFDTAFGTGVALFNGVPDDQSPFGFEVRALYTRLESLNGTKQPELHPRGSGFTPDVPGQTWKEHHALTRQFIDRDPEVLIVGAGQAGLVAAAHLEQLGVSPLIIDRNERVGDNWYKRYGSLVLHNPVEMNGFPFLPFPRHYPEYLPKDVVGQWLEIYAQYLDLNVWTSTEFLNAKYDDKANQWTASIKLADGSTRTLHPRHIILATGGIGGKPSVPEFPGLSTFKGKVFHSATYTQASELGAKKAIIVGVATSAHDIAGDLYKNGVEVTLLQRSPVVVCNVDTANLAYAGYIDPNIPTELVDIRYGIGLINPIREHLSQSYHKIATGIDAELLKGLTAAGLRLGDGVNGMGWLDLFLRTGGGYYLNKGTSEIIVDGGIKIEQFARVVEFVPDGVKLDDGTIIEADLVVLATGYQNRKVEVAEWFGEDVAERVGDIATLDAEGEWANIWGQTGQRGLWLNGGGINQIRPGSKCLALLVRADLDGLISERFRRPPKNAVTSAVYKPAA</sequence>
<dbReference type="EMBL" id="JBETME010000008">
    <property type="protein sequence ID" value="MES4992478.1"/>
    <property type="molecule type" value="Genomic_DNA"/>
</dbReference>
<dbReference type="Proteomes" id="UP001438189">
    <property type="component" value="Unassembled WGS sequence"/>
</dbReference>
<dbReference type="PANTHER" id="PTHR43539">
    <property type="entry name" value="FLAVIN-BINDING MONOOXYGENASE-LIKE PROTEIN (AFU_ORTHOLOGUE AFUA_4G09220)"/>
    <property type="match status" value="1"/>
</dbReference>